<organism evidence="2 3">
    <name type="scientific">Flavobacterium soyae</name>
    <dbReference type="NCBI Taxonomy" id="2903098"/>
    <lineage>
        <taxon>Bacteria</taxon>
        <taxon>Pseudomonadati</taxon>
        <taxon>Bacteroidota</taxon>
        <taxon>Flavobacteriia</taxon>
        <taxon>Flavobacteriales</taxon>
        <taxon>Flavobacteriaceae</taxon>
        <taxon>Flavobacterium</taxon>
    </lineage>
</organism>
<protein>
    <submittedName>
        <fullName evidence="2">Uncharacterized protein</fullName>
    </submittedName>
</protein>
<keyword evidence="3" id="KW-1185">Reference proteome</keyword>
<accession>A0ABZ2UD79</accession>
<dbReference type="EMBL" id="CP150845">
    <property type="protein sequence ID" value="WYZ18881.1"/>
    <property type="molecule type" value="Genomic_DNA"/>
</dbReference>
<evidence type="ECO:0000256" key="1">
    <source>
        <dbReference type="SAM" id="Phobius"/>
    </source>
</evidence>
<proteinExistence type="predicted"/>
<gene>
    <name evidence="2" type="ORF">AABD74_17160</name>
</gene>
<evidence type="ECO:0000313" key="2">
    <source>
        <dbReference type="EMBL" id="WYZ18881.1"/>
    </source>
</evidence>
<keyword evidence="1" id="KW-0472">Membrane</keyword>
<evidence type="ECO:0000313" key="3">
    <source>
        <dbReference type="Proteomes" id="UP001623852"/>
    </source>
</evidence>
<dbReference type="Proteomes" id="UP001623852">
    <property type="component" value="Chromosome"/>
</dbReference>
<feature type="transmembrane region" description="Helical" evidence="1">
    <location>
        <begin position="12"/>
        <end position="31"/>
    </location>
</feature>
<sequence>MTTSEKLKLLKVIKIILLIFYTSVILFYLGLVLPQYLACLNCNSGEAMEVDIWGNEVWCFGESKEFVEFFFQFSSIVTGGLTFVLLICCFLIHYLKKVPV</sequence>
<keyword evidence="1" id="KW-1133">Transmembrane helix</keyword>
<reference evidence="2 3" key="1">
    <citation type="submission" date="2024-03" db="EMBL/GenBank/DDBJ databases">
        <title>Flavobacterium soyae.</title>
        <authorList>
            <person name="Zheng W."/>
        </authorList>
    </citation>
    <scope>NUCLEOTIDE SEQUENCE [LARGE SCALE GENOMIC DNA]</scope>
    <source>
        <strain evidence="2 3">55</strain>
    </source>
</reference>
<name>A0ABZ2UD79_9FLAO</name>
<dbReference type="RefSeq" id="WP_406843685.1">
    <property type="nucleotide sequence ID" value="NZ_CP150845.1"/>
</dbReference>
<feature type="transmembrane region" description="Helical" evidence="1">
    <location>
        <begin position="70"/>
        <end position="95"/>
    </location>
</feature>
<keyword evidence="1" id="KW-0812">Transmembrane</keyword>